<dbReference type="GO" id="GO:0005634">
    <property type="term" value="C:nucleus"/>
    <property type="evidence" value="ECO:0007669"/>
    <property type="project" value="UniProtKB-SubCell"/>
</dbReference>
<dbReference type="InterPro" id="IPR012317">
    <property type="entry name" value="Poly(ADP-ribose)pol_cat_dom"/>
</dbReference>
<dbReference type="Proteomes" id="UP000694844">
    <property type="component" value="Chromosome 5"/>
</dbReference>
<feature type="domain" description="PARP catalytic" evidence="8">
    <location>
        <begin position="2046"/>
        <end position="2267"/>
    </location>
</feature>
<dbReference type="Gene3D" id="3.30.70.330">
    <property type="match status" value="1"/>
</dbReference>
<dbReference type="Gene3D" id="3.40.220.10">
    <property type="entry name" value="Leucine Aminopeptidase, subunit E, domain 1"/>
    <property type="match status" value="3"/>
</dbReference>
<dbReference type="InterPro" id="IPR012677">
    <property type="entry name" value="Nucleotide-bd_a/b_plait_sf"/>
</dbReference>
<dbReference type="GO" id="GO:0003714">
    <property type="term" value="F:transcription corepressor activity"/>
    <property type="evidence" value="ECO:0007669"/>
    <property type="project" value="TreeGrafter"/>
</dbReference>
<name>A0A8B8EHM2_CRAVI</name>
<keyword evidence="3 6" id="KW-0808">Transferase</keyword>
<dbReference type="GO" id="GO:1990404">
    <property type="term" value="F:NAD+-protein mono-ADP-ribosyltransferase activity"/>
    <property type="evidence" value="ECO:0007669"/>
    <property type="project" value="TreeGrafter"/>
</dbReference>
<keyword evidence="10" id="KW-1185">Reference proteome</keyword>
<dbReference type="GO" id="GO:0005737">
    <property type="term" value="C:cytoplasm"/>
    <property type="evidence" value="ECO:0007669"/>
    <property type="project" value="TreeGrafter"/>
</dbReference>
<dbReference type="GO" id="GO:0003676">
    <property type="term" value="F:nucleic acid binding"/>
    <property type="evidence" value="ECO:0007669"/>
    <property type="project" value="InterPro"/>
</dbReference>
<protein>
    <recommendedName>
        <fullName evidence="6">Poly [ADP-ribose] polymerase</fullName>
        <shortName evidence="6">PARP</shortName>
        <ecNumber evidence="6">2.4.2.-</ecNumber>
    </recommendedName>
</protein>
<feature type="compositionally biased region" description="Basic and acidic residues" evidence="7">
    <location>
        <begin position="162"/>
        <end position="178"/>
    </location>
</feature>
<feature type="region of interest" description="Disordered" evidence="7">
    <location>
        <begin position="1"/>
        <end position="367"/>
    </location>
</feature>
<feature type="domain" description="Macro" evidence="9">
    <location>
        <begin position="1628"/>
        <end position="1814"/>
    </location>
</feature>
<dbReference type="GO" id="GO:0044389">
    <property type="term" value="F:ubiquitin-like protein ligase binding"/>
    <property type="evidence" value="ECO:0007669"/>
    <property type="project" value="TreeGrafter"/>
</dbReference>
<dbReference type="PROSITE" id="PS51154">
    <property type="entry name" value="MACRO"/>
    <property type="match status" value="3"/>
</dbReference>
<dbReference type="Pfam" id="PF23084">
    <property type="entry name" value="KH_PARP14_1"/>
    <property type="match status" value="1"/>
</dbReference>
<feature type="compositionally biased region" description="Basic and acidic residues" evidence="7">
    <location>
        <begin position="1194"/>
        <end position="1204"/>
    </location>
</feature>
<dbReference type="GO" id="GO:0070212">
    <property type="term" value="P:protein poly-ADP-ribosylation"/>
    <property type="evidence" value="ECO:0007669"/>
    <property type="project" value="TreeGrafter"/>
</dbReference>
<evidence type="ECO:0000313" key="10">
    <source>
        <dbReference type="Proteomes" id="UP000694844"/>
    </source>
</evidence>
<accession>A0A8B8EHM2</accession>
<keyword evidence="5" id="KW-0539">Nucleus</keyword>
<feature type="compositionally biased region" description="Polar residues" evidence="7">
    <location>
        <begin position="474"/>
        <end position="486"/>
    </location>
</feature>
<keyword evidence="4 6" id="KW-0520">NAD</keyword>
<dbReference type="GO" id="GO:0060335">
    <property type="term" value="P:positive regulation of type II interferon-mediated signaling pathway"/>
    <property type="evidence" value="ECO:0007669"/>
    <property type="project" value="TreeGrafter"/>
</dbReference>
<dbReference type="InterPro" id="IPR035979">
    <property type="entry name" value="RBD_domain_sf"/>
</dbReference>
<feature type="compositionally biased region" description="Basic and acidic residues" evidence="7">
    <location>
        <begin position="531"/>
        <end position="545"/>
    </location>
</feature>
<proteinExistence type="predicted"/>
<dbReference type="PANTHER" id="PTHR14453">
    <property type="entry name" value="PARP/ZINC FINGER CCCH TYPE DOMAIN CONTAINING PROTEIN"/>
    <property type="match status" value="1"/>
</dbReference>
<dbReference type="Pfam" id="PF01661">
    <property type="entry name" value="Macro"/>
    <property type="match status" value="3"/>
</dbReference>
<reference evidence="11 12" key="1">
    <citation type="submission" date="2025-04" db="UniProtKB">
        <authorList>
            <consortium name="RefSeq"/>
        </authorList>
    </citation>
    <scope>IDENTIFICATION</scope>
    <source>
        <tissue evidence="11 12">Whole sample</tissue>
    </source>
</reference>
<dbReference type="SUPFAM" id="SSF52949">
    <property type="entry name" value="Macro domain-like"/>
    <property type="match status" value="3"/>
</dbReference>
<feature type="compositionally biased region" description="Polar residues" evidence="7">
    <location>
        <begin position="205"/>
        <end position="214"/>
    </location>
</feature>
<dbReference type="GO" id="GO:0003950">
    <property type="term" value="F:NAD+ poly-ADP-ribosyltransferase activity"/>
    <property type="evidence" value="ECO:0007669"/>
    <property type="project" value="UniProtKB-UniRule"/>
</dbReference>
<dbReference type="GO" id="GO:0010629">
    <property type="term" value="P:negative regulation of gene expression"/>
    <property type="evidence" value="ECO:0007669"/>
    <property type="project" value="TreeGrafter"/>
</dbReference>
<feature type="compositionally biased region" description="Acidic residues" evidence="7">
    <location>
        <begin position="138"/>
        <end position="161"/>
    </location>
</feature>
<dbReference type="GeneID" id="111134465"/>
<organism evidence="10 12">
    <name type="scientific">Crassostrea virginica</name>
    <name type="common">Eastern oyster</name>
    <dbReference type="NCBI Taxonomy" id="6565"/>
    <lineage>
        <taxon>Eukaryota</taxon>
        <taxon>Metazoa</taxon>
        <taxon>Spiralia</taxon>
        <taxon>Lophotrochozoa</taxon>
        <taxon>Mollusca</taxon>
        <taxon>Bivalvia</taxon>
        <taxon>Autobranchia</taxon>
        <taxon>Pteriomorphia</taxon>
        <taxon>Ostreida</taxon>
        <taxon>Ostreoidea</taxon>
        <taxon>Ostreidae</taxon>
        <taxon>Crassostrea</taxon>
    </lineage>
</organism>
<evidence type="ECO:0000256" key="5">
    <source>
        <dbReference type="ARBA" id="ARBA00023242"/>
    </source>
</evidence>
<dbReference type="InterPro" id="IPR002589">
    <property type="entry name" value="Macro_dom"/>
</dbReference>
<feature type="domain" description="Macro" evidence="9">
    <location>
        <begin position="1232"/>
        <end position="1413"/>
    </location>
</feature>
<feature type="compositionally biased region" description="Pro residues" evidence="7">
    <location>
        <begin position="31"/>
        <end position="42"/>
    </location>
</feature>
<evidence type="ECO:0000313" key="12">
    <source>
        <dbReference type="RefSeq" id="XP_022339199.1"/>
    </source>
</evidence>
<gene>
    <name evidence="11 12" type="primary">LOC111134465</name>
</gene>
<evidence type="ECO:0000256" key="6">
    <source>
        <dbReference type="RuleBase" id="RU362114"/>
    </source>
</evidence>
<evidence type="ECO:0000256" key="4">
    <source>
        <dbReference type="ARBA" id="ARBA00023027"/>
    </source>
</evidence>
<dbReference type="CDD" id="cd01439">
    <property type="entry name" value="TCCD_inducible_PARP_like"/>
    <property type="match status" value="1"/>
</dbReference>
<evidence type="ECO:0000256" key="2">
    <source>
        <dbReference type="ARBA" id="ARBA00022676"/>
    </source>
</evidence>
<dbReference type="EC" id="2.4.2.-" evidence="6"/>
<dbReference type="InterPro" id="IPR052056">
    <property type="entry name" value="Mono-ARTD/PARP"/>
</dbReference>
<dbReference type="InterPro" id="IPR057044">
    <property type="entry name" value="PARP14_KH_1"/>
</dbReference>
<feature type="compositionally biased region" description="Basic and acidic residues" evidence="7">
    <location>
        <begin position="505"/>
        <end position="523"/>
    </location>
</feature>
<dbReference type="OrthoDB" id="6139109at2759"/>
<feature type="compositionally biased region" description="Acidic residues" evidence="7">
    <location>
        <begin position="181"/>
        <end position="195"/>
    </location>
</feature>
<evidence type="ECO:0000259" key="8">
    <source>
        <dbReference type="PROSITE" id="PS51059"/>
    </source>
</evidence>
<dbReference type="Pfam" id="PF00644">
    <property type="entry name" value="PARP"/>
    <property type="match status" value="1"/>
</dbReference>
<dbReference type="RefSeq" id="XP_022339199.1">
    <property type="nucleotide sequence ID" value="XM_022483491.1"/>
</dbReference>
<feature type="region of interest" description="Disordered" evidence="7">
    <location>
        <begin position="1194"/>
        <end position="1220"/>
    </location>
</feature>
<evidence type="ECO:0000259" key="9">
    <source>
        <dbReference type="PROSITE" id="PS51154"/>
    </source>
</evidence>
<dbReference type="PROSITE" id="PS51059">
    <property type="entry name" value="PARP_CATALYTIC"/>
    <property type="match status" value="1"/>
</dbReference>
<feature type="compositionally biased region" description="Polar residues" evidence="7">
    <location>
        <begin position="311"/>
        <end position="324"/>
    </location>
</feature>
<feature type="domain" description="Macro" evidence="9">
    <location>
        <begin position="1426"/>
        <end position="1620"/>
    </location>
</feature>
<dbReference type="PANTHER" id="PTHR14453:SF67">
    <property type="entry name" value="POLY [ADP-RIBOSE] POLYMERASE"/>
    <property type="match status" value="1"/>
</dbReference>
<keyword evidence="2 6" id="KW-0328">Glycosyltransferase</keyword>
<dbReference type="KEGG" id="cvn:111134465"/>
<dbReference type="CDD" id="cd00590">
    <property type="entry name" value="RRM_SF"/>
    <property type="match status" value="1"/>
</dbReference>
<feature type="compositionally biased region" description="Basic and acidic residues" evidence="7">
    <location>
        <begin position="17"/>
        <end position="27"/>
    </location>
</feature>
<evidence type="ECO:0000256" key="7">
    <source>
        <dbReference type="SAM" id="MobiDB-lite"/>
    </source>
</evidence>
<comment type="subcellular location">
    <subcellularLocation>
        <location evidence="1">Nucleus</location>
    </subcellularLocation>
</comment>
<sequence>MSENQGEEAPEGLSVQDKIKAFEKNSDKPPSNAPPNIPPKIPPKPKHHQPPTSPPPHNDPPQTTEEQNLEEVVSSVPKMSESPETRSLADETRSQEEEEEEEEEDEDEEVNNEPGEDASGVSLKSESQGRSVLIEDSSSQEEEDDDDKDNDDEEDKDEEVLEQNREEEIMIEKEKNLDNADSSDDSDSEIFEDAPQEPRAENARPSLNVQQTKQDVSESVDSDEPSSPDPVWSPPGGSAESPTGIFPSTSQDTTAAPSQIQNQPAPPTNPGGTIDRTVYQNWGYDDARMGGAEMPCPPVRKDPVQVPKTGTVYQNWDSVKQNQEPKGPTMVSTPVPGGESAPPPIPERSYRAKQAPPLPPKGIQSLDPTTNYSANLGSDFYESATQPPVSASMSNLHSRNLGTAENNMSSLPPTMGYPNPPYNSLECQNPYMPYFSQMGPNFPFPGPEAWKDGTPSMQQIAQLYQYQQQFQNQMRNPYNPTPQATKYPQKEKENVVNPNQGQKGSDVKGQGKVDSNTKPEPKPPKKKKVKEPKQHPKPKAEKRPAEATPTPSEETPAYLFLCLSNLNPATTEETLTNFVEAGLGNDDADIEEVVYNEDRTIAVVQFSSPVDDTALQKKCKKKPLQGKSIAVSQINPLKYIVVSTEDDVTEETLKTYFQSPESQGGDVQRVSTWHESCYKVKFKHEEDVVRVCKKSSHRVSNTTLTVTPMFFTDETETEIYDVSKHTVPLPSSFIILDVDDHFQSFLQQSNPALEQLNSRLKAKFAKVIISEETKVECLLSQKTPRVREIVKVWEREAKEHFHESIYEMLHKSEIIVTEDAWSEIESITNQKSLDTDQIITISEKSSLKIVFVGVKMTVQNVHLDISEKHREIEDQIQRKKRIRTEEKEYHAPELRLLQRSGILEEVNMMREDLKVDADYQSGKITFTGVNEDIMEAKVKLMEKVTEFDNWKITEEDLSKSQLRLLAGEPVKSLLESKFLENSLTVEMEFEGDFIKVYTLDGNQRSPANQIIKSMTTESEIPLDAMSVNVLQTNEWNLEVEKICLENMDQVKINTIGDARIVITATSDLHDAIKQNIEKFIRDNSIYHDAISITDDGTLKFVSKHCTKKLEGILEKNKQHFLTVDLQDKQLLLSGSKKGLAIGKQEIEAMILAIGSEEKTYSQPGICKILTKDQTKMAEIEDTCCSVITFPDPKKTKSPARDISVRPRSRHFQQEANPRTEVMQSMTIPPPIRSGPYCCAENNIKIILINGDLAKQAGDVIVCSVGQDLHLNRGKSSKSLLDVGGQGLMAEIETRYPNGVKHGEVATISGGSLQCQELYLGYLPGWKDGNGKVLVEFMTKCLEKASSSSHSSIVFPAMGTGQLGYPRDQVAAMMYQTVFDYDRKAAGTQITEVKFVCYGGDPDTLKAFEAEETHRLNPHLPRPKVEIRKGPIITRNKMKISIVKNEIGKHSADVLVVAAEKSLVLSKSGASAKSLLESGGDVLQEAARIQYPNGIAKFGDFASIPAAGNLKCQEVYLTAIPESEQKSQTVLEDNLREALCGFVTECMKQADQSGHTSIGFAAMGTGSMKYPAKLVAKNMYQKVMDYSNNNANCSVQHVQFVLYPKDRNTLQAFEEHEKELLTGTKYSSDSDAYTTPNHGIVVTVKAASITKRKDDAIVVTAHPDLDLNETQVTKAALKEGGDAIQADIKRSYPKGITEGNLAIVTGGNLGCKEIFIGTLPKYTQDPNAANKVLHDMIDKCMTVADQKGYKSICFPCLGTGYNGYPHLEAAGQMLEAITDYDKRVSSTTVKKVKFVALNNDRKSLDAFKTQQKKYVSQHRPPPQHQATARLVSTQRAASLDDLSFSRGYDMTPWTSSASLVVDQSVTVKIYGDRQNIQDTEREITRFIQSLCTKADITDNLLNGLDRIEMDEIRKVGDQQDVEMSFNAGRITIEGVREEVDKAKDAIYELMRKFQRERWLDEEAKLVADTVQWSIMDDDPNIVIKKLEDLPERENMYLENAFKKKETTVTLKDKTVDLTTMKIYPTNQPNKKDNVVRKEKFKDNKSELPANWVPMKDKEVIKVVTMDNTSAEYKGLETKFLDSVKNGGYNTGTAPNMNHSNNPVGQFNNVKVTKIERIQNPSLYQQYAAKRAHIEQHVDQSTFKVEQELWHGASSNAIVSINYYGFNRSYCGNNAGEPWFGQGVYFANDASYSARDWVSQPDASKRKKMYLAHVITGHYCAGQKGMKYLPERMSGVNYDCAVNDVNKPLEFVIFNDTQAYPMYCIEFTI</sequence>
<dbReference type="Gene3D" id="3.90.228.10">
    <property type="match status" value="1"/>
</dbReference>
<evidence type="ECO:0000313" key="11">
    <source>
        <dbReference type="RefSeq" id="XP_022339198.1"/>
    </source>
</evidence>
<dbReference type="RefSeq" id="XP_022339198.1">
    <property type="nucleotide sequence ID" value="XM_022483490.1"/>
</dbReference>
<evidence type="ECO:0000256" key="1">
    <source>
        <dbReference type="ARBA" id="ARBA00004123"/>
    </source>
</evidence>
<feature type="compositionally biased region" description="Polar residues" evidence="7">
    <location>
        <begin position="246"/>
        <end position="263"/>
    </location>
</feature>
<dbReference type="SUPFAM" id="SSF54928">
    <property type="entry name" value="RNA-binding domain, RBD"/>
    <property type="match status" value="1"/>
</dbReference>
<feature type="compositionally biased region" description="Acidic residues" evidence="7">
    <location>
        <begin position="1"/>
        <end position="10"/>
    </location>
</feature>
<dbReference type="Pfam" id="PF23085">
    <property type="entry name" value="RRM_PARP14_3"/>
    <property type="match status" value="1"/>
</dbReference>
<dbReference type="SUPFAM" id="SSF56399">
    <property type="entry name" value="ADP-ribosylation"/>
    <property type="match status" value="1"/>
</dbReference>
<dbReference type="InterPro" id="IPR043472">
    <property type="entry name" value="Macro_dom-like"/>
</dbReference>
<feature type="compositionally biased region" description="Acidic residues" evidence="7">
    <location>
        <begin position="96"/>
        <end position="116"/>
    </location>
</feature>
<dbReference type="SMART" id="SM00506">
    <property type="entry name" value="A1pp"/>
    <property type="match status" value="2"/>
</dbReference>
<evidence type="ECO:0000256" key="3">
    <source>
        <dbReference type="ARBA" id="ARBA00022679"/>
    </source>
</evidence>
<feature type="compositionally biased region" description="Basic and acidic residues" evidence="7">
    <location>
        <begin position="81"/>
        <end position="95"/>
    </location>
</feature>
<feature type="region of interest" description="Disordered" evidence="7">
    <location>
        <begin position="474"/>
        <end position="553"/>
    </location>
</feature>